<dbReference type="Pfam" id="PF12678">
    <property type="entry name" value="zf-rbx1"/>
    <property type="match status" value="1"/>
</dbReference>
<accession>A0A9W7XZ18</accession>
<gene>
    <name evidence="10" type="ORF">LPJ53_001985</name>
</gene>
<dbReference type="AlphaFoldDB" id="A0A9W7XZ18"/>
<keyword evidence="3 6" id="KW-0863">Zinc-finger</keyword>
<dbReference type="Gene3D" id="3.30.40.10">
    <property type="entry name" value="Zinc/RING finger domain, C3HC4 (zinc finger)"/>
    <property type="match status" value="1"/>
</dbReference>
<evidence type="ECO:0000256" key="1">
    <source>
        <dbReference type="ARBA" id="ARBA00004906"/>
    </source>
</evidence>
<keyword evidence="11" id="KW-1185">Reference proteome</keyword>
<dbReference type="GO" id="GO:0016567">
    <property type="term" value="P:protein ubiquitination"/>
    <property type="evidence" value="ECO:0007669"/>
    <property type="project" value="TreeGrafter"/>
</dbReference>
<dbReference type="PROSITE" id="PS50089">
    <property type="entry name" value="ZF_RING_2"/>
    <property type="match status" value="1"/>
</dbReference>
<comment type="caution">
    <text evidence="10">The sequence shown here is derived from an EMBL/GenBank/DDBJ whole genome shotgun (WGS) entry which is preliminary data.</text>
</comment>
<feature type="region of interest" description="Disordered" evidence="8">
    <location>
        <begin position="396"/>
        <end position="418"/>
    </location>
</feature>
<feature type="coiled-coil region" evidence="7">
    <location>
        <begin position="101"/>
        <end position="128"/>
    </location>
</feature>
<dbReference type="PANTHER" id="PTHR45969:SF69">
    <property type="entry name" value="FINGER DOMAIN PROTEIN, PUTATIVE (AFU_ORTHOLOGUE AFUA_3G12190)-RELATED"/>
    <property type="match status" value="1"/>
</dbReference>
<keyword evidence="5" id="KW-0862">Zinc</keyword>
<evidence type="ECO:0000313" key="10">
    <source>
        <dbReference type="EMBL" id="KAJ1723704.1"/>
    </source>
</evidence>
<dbReference type="SMART" id="SM00184">
    <property type="entry name" value="RING"/>
    <property type="match status" value="1"/>
</dbReference>
<dbReference type="SUPFAM" id="SSF57850">
    <property type="entry name" value="RING/U-box"/>
    <property type="match status" value="1"/>
</dbReference>
<keyword evidence="2" id="KW-0479">Metal-binding</keyword>
<proteinExistence type="predicted"/>
<evidence type="ECO:0000256" key="8">
    <source>
        <dbReference type="SAM" id="MobiDB-lite"/>
    </source>
</evidence>
<organism evidence="10 11">
    <name type="scientific">Coemansia erecta</name>
    <dbReference type="NCBI Taxonomy" id="147472"/>
    <lineage>
        <taxon>Eukaryota</taxon>
        <taxon>Fungi</taxon>
        <taxon>Fungi incertae sedis</taxon>
        <taxon>Zoopagomycota</taxon>
        <taxon>Kickxellomycotina</taxon>
        <taxon>Kickxellomycetes</taxon>
        <taxon>Kickxellales</taxon>
        <taxon>Kickxellaceae</taxon>
        <taxon>Coemansia</taxon>
    </lineage>
</organism>
<feature type="coiled-coil region" evidence="7">
    <location>
        <begin position="164"/>
        <end position="229"/>
    </location>
</feature>
<evidence type="ECO:0000256" key="6">
    <source>
        <dbReference type="PROSITE-ProRule" id="PRU00175"/>
    </source>
</evidence>
<protein>
    <recommendedName>
        <fullName evidence="9">RING-type domain-containing protein</fullName>
    </recommendedName>
</protein>
<dbReference type="OrthoDB" id="8062037at2759"/>
<sequence length="430" mass="46652">MSCVICCDSLFGSANKEDASGLSDGARGEWQSQPSVLRCGHVFHQVCIGAWLAQSNHASCPTCRKHHTGDPITLFFNTDNPMPGEDQTPTISQLQHRNHMIRTLCKNAEAAQAEIKNLKKRIEDTTSAHSTKCIQHEEEMAKFKQVKERVSSYKAVARDLRLANMKLDKAVAEKAREVEELQMRLATTQSELEDQKRVVANMGNVRATNEQLARSLKREKTRNETLQSLNVQLASKVSSYEQASAQNASISDDRPASSIADENTADAHLVITDTDTDLEEDTAAVSSSMATSWIQAGSTRHAPAKLASKFELPLAAIEGQQNEVRNPFAIASTGGALGGPSEFLFSLTLDNINLGSKASQSSISSTISKGNAMGRKVARPVSRSLTYVANPSTPGIFDGMGGSRRRGGNSIHGKRSANSIQARINWGTKK</sequence>
<keyword evidence="4" id="KW-0833">Ubl conjugation pathway</keyword>
<dbReference type="Proteomes" id="UP001149813">
    <property type="component" value="Unassembled WGS sequence"/>
</dbReference>
<evidence type="ECO:0000256" key="7">
    <source>
        <dbReference type="SAM" id="Coils"/>
    </source>
</evidence>
<feature type="compositionally biased region" description="Basic residues" evidence="8">
    <location>
        <begin position="403"/>
        <end position="415"/>
    </location>
</feature>
<evidence type="ECO:0000256" key="3">
    <source>
        <dbReference type="ARBA" id="ARBA00022771"/>
    </source>
</evidence>
<feature type="domain" description="RING-type" evidence="9">
    <location>
        <begin position="3"/>
        <end position="64"/>
    </location>
</feature>
<dbReference type="InterPro" id="IPR001841">
    <property type="entry name" value="Znf_RING"/>
</dbReference>
<dbReference type="PANTHER" id="PTHR45969">
    <property type="entry name" value="RING ZINC FINGER PROTEIN-RELATED"/>
    <property type="match status" value="1"/>
</dbReference>
<comment type="pathway">
    <text evidence="1">Protein modification; protein ubiquitination.</text>
</comment>
<name>A0A9W7XZ18_9FUNG</name>
<evidence type="ECO:0000256" key="2">
    <source>
        <dbReference type="ARBA" id="ARBA00022723"/>
    </source>
</evidence>
<dbReference type="InterPro" id="IPR013083">
    <property type="entry name" value="Znf_RING/FYVE/PHD"/>
</dbReference>
<evidence type="ECO:0000256" key="5">
    <source>
        <dbReference type="ARBA" id="ARBA00022833"/>
    </source>
</evidence>
<evidence type="ECO:0000256" key="4">
    <source>
        <dbReference type="ARBA" id="ARBA00022786"/>
    </source>
</evidence>
<evidence type="ECO:0000313" key="11">
    <source>
        <dbReference type="Proteomes" id="UP001149813"/>
    </source>
</evidence>
<dbReference type="InterPro" id="IPR024766">
    <property type="entry name" value="Znf_RING_H2"/>
</dbReference>
<dbReference type="GO" id="GO:0008270">
    <property type="term" value="F:zinc ion binding"/>
    <property type="evidence" value="ECO:0007669"/>
    <property type="project" value="UniProtKB-KW"/>
</dbReference>
<dbReference type="GO" id="GO:0061630">
    <property type="term" value="F:ubiquitin protein ligase activity"/>
    <property type="evidence" value="ECO:0007669"/>
    <property type="project" value="TreeGrafter"/>
</dbReference>
<dbReference type="EMBL" id="JANBOJ010000056">
    <property type="protein sequence ID" value="KAJ1723704.1"/>
    <property type="molecule type" value="Genomic_DNA"/>
</dbReference>
<reference evidence="10" key="1">
    <citation type="submission" date="2022-07" db="EMBL/GenBank/DDBJ databases">
        <title>Phylogenomic reconstructions and comparative analyses of Kickxellomycotina fungi.</title>
        <authorList>
            <person name="Reynolds N.K."/>
            <person name="Stajich J.E."/>
            <person name="Barry K."/>
            <person name="Grigoriev I.V."/>
            <person name="Crous P."/>
            <person name="Smith M.E."/>
        </authorList>
    </citation>
    <scope>NUCLEOTIDE SEQUENCE</scope>
    <source>
        <strain evidence="10">NBRC 32514</strain>
    </source>
</reference>
<keyword evidence="7" id="KW-0175">Coiled coil</keyword>
<evidence type="ECO:0000259" key="9">
    <source>
        <dbReference type="PROSITE" id="PS50089"/>
    </source>
</evidence>